<dbReference type="Proteomes" id="UP000017246">
    <property type="component" value="Unassembled WGS sequence"/>
</dbReference>
<keyword evidence="1" id="KW-0812">Transmembrane</keyword>
<protein>
    <submittedName>
        <fullName evidence="2">Expressed protein</fullName>
    </submittedName>
</protein>
<gene>
    <name evidence="2" type="ORF">EmuJ_000173100</name>
</gene>
<feature type="transmembrane region" description="Helical" evidence="1">
    <location>
        <begin position="36"/>
        <end position="56"/>
    </location>
</feature>
<evidence type="ECO:0000256" key="1">
    <source>
        <dbReference type="SAM" id="Phobius"/>
    </source>
</evidence>
<reference evidence="2" key="1">
    <citation type="journal article" date="2013" name="Nature">
        <title>The genomes of four tapeworm species reveal adaptations to parasitism.</title>
        <authorList>
            <person name="Tsai I.J."/>
            <person name="Zarowiecki M."/>
            <person name="Holroyd N."/>
            <person name="Garciarrubio A."/>
            <person name="Sanchez-Flores A."/>
            <person name="Brooks K.L."/>
            <person name="Tracey A."/>
            <person name="Bobes R.J."/>
            <person name="Fragoso G."/>
            <person name="Sciutto E."/>
            <person name="Aslett M."/>
            <person name="Beasley H."/>
            <person name="Bennett H.M."/>
            <person name="Cai J."/>
            <person name="Camicia F."/>
            <person name="Clark R."/>
            <person name="Cucher M."/>
            <person name="De Silva N."/>
            <person name="Day T.A."/>
            <person name="Deplazes P."/>
            <person name="Estrada K."/>
            <person name="Fernandez C."/>
            <person name="Holland P.W."/>
            <person name="Hou J."/>
            <person name="Hu S."/>
            <person name="Huckvale T."/>
            <person name="Hung S.S."/>
            <person name="Kamenetzky L."/>
            <person name="Keane J.A."/>
            <person name="Kiss F."/>
            <person name="Koziol U."/>
            <person name="Lambert O."/>
            <person name="Liu K."/>
            <person name="Luo X."/>
            <person name="Luo Y."/>
            <person name="Macchiaroli N."/>
            <person name="Nichol S."/>
            <person name="Paps J."/>
            <person name="Parkinson J."/>
            <person name="Pouchkina-Stantcheva N."/>
            <person name="Riddiford N."/>
            <person name="Rosenzvit M."/>
            <person name="Salinas G."/>
            <person name="Wasmuth J.D."/>
            <person name="Zamanian M."/>
            <person name="Zheng Y."/>
            <person name="Cai X."/>
            <person name="Soberon X."/>
            <person name="Olson P.D."/>
            <person name="Laclette J.P."/>
            <person name="Brehm K."/>
            <person name="Berriman M."/>
            <person name="Garciarrubio A."/>
            <person name="Bobes R.J."/>
            <person name="Fragoso G."/>
            <person name="Sanchez-Flores A."/>
            <person name="Estrada K."/>
            <person name="Cevallos M.A."/>
            <person name="Morett E."/>
            <person name="Gonzalez V."/>
            <person name="Portillo T."/>
            <person name="Ochoa-Leyva A."/>
            <person name="Jose M.V."/>
            <person name="Sciutto E."/>
            <person name="Landa A."/>
            <person name="Jimenez L."/>
            <person name="Valdes V."/>
            <person name="Carrero J.C."/>
            <person name="Larralde C."/>
            <person name="Morales-Montor J."/>
            <person name="Limon-Lason J."/>
            <person name="Soberon X."/>
            <person name="Laclette J.P."/>
        </authorList>
    </citation>
    <scope>NUCLEOTIDE SEQUENCE [LARGE SCALE GENOMIC DNA]</scope>
</reference>
<organism evidence="2 3">
    <name type="scientific">Echinococcus multilocularis</name>
    <name type="common">Fox tapeworm</name>
    <dbReference type="NCBI Taxonomy" id="6211"/>
    <lineage>
        <taxon>Eukaryota</taxon>
        <taxon>Metazoa</taxon>
        <taxon>Spiralia</taxon>
        <taxon>Lophotrochozoa</taxon>
        <taxon>Platyhelminthes</taxon>
        <taxon>Cestoda</taxon>
        <taxon>Eucestoda</taxon>
        <taxon>Cyclophyllidea</taxon>
        <taxon>Taeniidae</taxon>
        <taxon>Echinococcus</taxon>
    </lineage>
</organism>
<evidence type="ECO:0000313" key="2">
    <source>
        <dbReference type="EMBL" id="CDI97917.1"/>
    </source>
</evidence>
<sequence length="107" mass="12563">MLCLLYFSLMLYYFVYAPITPPQKTKVGNYKKYNNVCVRLYSVFPSGSYCLVYIYILINRRSALLLFECATLFAYGCIRKDRPTIRFTHLKTFCGMAQVSCIYNSQR</sequence>
<reference evidence="2" key="2">
    <citation type="submission" date="2015-11" db="EMBL/GenBank/DDBJ databases">
        <authorList>
            <person name="Zhang Y."/>
            <person name="Guo Z."/>
        </authorList>
    </citation>
    <scope>NUCLEOTIDE SEQUENCE</scope>
</reference>
<keyword evidence="1" id="KW-0472">Membrane</keyword>
<dbReference type="EMBL" id="LN902846">
    <property type="protein sequence ID" value="CDI97917.1"/>
    <property type="molecule type" value="Genomic_DNA"/>
</dbReference>
<proteinExistence type="predicted"/>
<evidence type="ECO:0000313" key="3">
    <source>
        <dbReference type="Proteomes" id="UP000017246"/>
    </source>
</evidence>
<keyword evidence="3" id="KW-1185">Reference proteome</keyword>
<name>A0A087VZW1_ECHMU</name>
<keyword evidence="1" id="KW-1133">Transmembrane helix</keyword>
<accession>A0A087VZW1</accession>
<dbReference type="AlphaFoldDB" id="A0A087VZW1"/>